<gene>
    <name evidence="2" type="ORF">NDU88_002368</name>
</gene>
<evidence type="ECO:0000313" key="3">
    <source>
        <dbReference type="Proteomes" id="UP001066276"/>
    </source>
</evidence>
<dbReference type="Proteomes" id="UP001066276">
    <property type="component" value="Chromosome 2_2"/>
</dbReference>
<name>A0AAV7UWZ0_PLEWA</name>
<keyword evidence="3" id="KW-1185">Reference proteome</keyword>
<evidence type="ECO:0000256" key="1">
    <source>
        <dbReference type="SAM" id="MobiDB-lite"/>
    </source>
</evidence>
<comment type="caution">
    <text evidence="2">The sequence shown here is derived from an EMBL/GenBank/DDBJ whole genome shotgun (WGS) entry which is preliminary data.</text>
</comment>
<proteinExistence type="predicted"/>
<organism evidence="2 3">
    <name type="scientific">Pleurodeles waltl</name>
    <name type="common">Iberian ribbed newt</name>
    <dbReference type="NCBI Taxonomy" id="8319"/>
    <lineage>
        <taxon>Eukaryota</taxon>
        <taxon>Metazoa</taxon>
        <taxon>Chordata</taxon>
        <taxon>Craniata</taxon>
        <taxon>Vertebrata</taxon>
        <taxon>Euteleostomi</taxon>
        <taxon>Amphibia</taxon>
        <taxon>Batrachia</taxon>
        <taxon>Caudata</taxon>
        <taxon>Salamandroidea</taxon>
        <taxon>Salamandridae</taxon>
        <taxon>Pleurodelinae</taxon>
        <taxon>Pleurodeles</taxon>
    </lineage>
</organism>
<feature type="region of interest" description="Disordered" evidence="1">
    <location>
        <begin position="40"/>
        <end position="155"/>
    </location>
</feature>
<feature type="compositionally biased region" description="Basic residues" evidence="1">
    <location>
        <begin position="49"/>
        <end position="65"/>
    </location>
</feature>
<dbReference type="EMBL" id="JANPWB010000004">
    <property type="protein sequence ID" value="KAJ1193062.1"/>
    <property type="molecule type" value="Genomic_DNA"/>
</dbReference>
<feature type="compositionally biased region" description="Polar residues" evidence="1">
    <location>
        <begin position="118"/>
        <end position="138"/>
    </location>
</feature>
<reference evidence="2" key="1">
    <citation type="journal article" date="2022" name="bioRxiv">
        <title>Sequencing and chromosome-scale assembly of the giantPleurodeles waltlgenome.</title>
        <authorList>
            <person name="Brown T."/>
            <person name="Elewa A."/>
            <person name="Iarovenko S."/>
            <person name="Subramanian E."/>
            <person name="Araus A.J."/>
            <person name="Petzold A."/>
            <person name="Susuki M."/>
            <person name="Suzuki K.-i.T."/>
            <person name="Hayashi T."/>
            <person name="Toyoda A."/>
            <person name="Oliveira C."/>
            <person name="Osipova E."/>
            <person name="Leigh N.D."/>
            <person name="Simon A."/>
            <person name="Yun M.H."/>
        </authorList>
    </citation>
    <scope>NUCLEOTIDE SEQUENCE</scope>
    <source>
        <strain evidence="2">20211129_DDA</strain>
        <tissue evidence="2">Liver</tissue>
    </source>
</reference>
<accession>A0AAV7UWZ0</accession>
<sequence length="188" mass="20600">MRRRLNPNEKELSLGAKHHYSSVYRILSWEPLTTLSAHVKWGEGPRPPGARRGRSGNHLAARAKNRAGFGAQETKTQQDSTNWVQTPTQSSQVSSQEKEQSGTACKATQPDCKHTHSPNRGQPSGQRDPSEDQATSGDSPVRATRPCALALGQGNMENAEDNVELDIEQIIKAAREAASTHSKDRILK</sequence>
<feature type="compositionally biased region" description="Polar residues" evidence="1">
    <location>
        <begin position="73"/>
        <end position="83"/>
    </location>
</feature>
<feature type="compositionally biased region" description="Low complexity" evidence="1">
    <location>
        <begin position="84"/>
        <end position="95"/>
    </location>
</feature>
<protein>
    <submittedName>
        <fullName evidence="2">Uncharacterized protein</fullName>
    </submittedName>
</protein>
<dbReference type="AlphaFoldDB" id="A0AAV7UWZ0"/>
<evidence type="ECO:0000313" key="2">
    <source>
        <dbReference type="EMBL" id="KAJ1193062.1"/>
    </source>
</evidence>